<keyword evidence="4" id="KW-1185">Reference proteome</keyword>
<feature type="signal peptide" evidence="1">
    <location>
        <begin position="1"/>
        <end position="25"/>
    </location>
</feature>
<dbReference type="EMBL" id="JAACNO010003203">
    <property type="protein sequence ID" value="KAF4127955.1"/>
    <property type="molecule type" value="Genomic_DNA"/>
</dbReference>
<dbReference type="AlphaFoldDB" id="A0A833S8E1"/>
<name>A0A833S8E1_PHYIN</name>
<dbReference type="Proteomes" id="UP000602510">
    <property type="component" value="Unassembled WGS sequence"/>
</dbReference>
<proteinExistence type="predicted"/>
<keyword evidence="1" id="KW-0732">Signal</keyword>
<evidence type="ECO:0000313" key="2">
    <source>
        <dbReference type="EMBL" id="KAF4042762.1"/>
    </source>
</evidence>
<gene>
    <name evidence="2" type="ORF">GN244_ATG05069</name>
    <name evidence="3" type="ORF">GN958_ATG22783</name>
</gene>
<evidence type="ECO:0000256" key="1">
    <source>
        <dbReference type="SAM" id="SignalP"/>
    </source>
</evidence>
<reference evidence="2" key="1">
    <citation type="submission" date="2020-04" db="EMBL/GenBank/DDBJ databases">
        <title>Hybrid Assembly of Korean Phytophthora infestans isolates.</title>
        <authorList>
            <person name="Prokchorchik M."/>
            <person name="Lee Y."/>
            <person name="Seo J."/>
            <person name="Cho J.-H."/>
            <person name="Park Y.-E."/>
            <person name="Jang D.-C."/>
            <person name="Im J.-S."/>
            <person name="Choi J.-G."/>
            <person name="Park H.-J."/>
            <person name="Lee G.-B."/>
            <person name="Lee Y.-G."/>
            <person name="Hong S.-Y."/>
            <person name="Cho K."/>
            <person name="Sohn K.H."/>
        </authorList>
    </citation>
    <scope>NUCLEOTIDE SEQUENCE</scope>
    <source>
        <strain evidence="2">KR_1_A1</strain>
        <strain evidence="3">KR_2_A2</strain>
    </source>
</reference>
<dbReference type="Proteomes" id="UP000704712">
    <property type="component" value="Unassembled WGS sequence"/>
</dbReference>
<organism evidence="2 4">
    <name type="scientific">Phytophthora infestans</name>
    <name type="common">Potato late blight agent</name>
    <name type="synonym">Botrytis infestans</name>
    <dbReference type="NCBI Taxonomy" id="4787"/>
    <lineage>
        <taxon>Eukaryota</taxon>
        <taxon>Sar</taxon>
        <taxon>Stramenopiles</taxon>
        <taxon>Oomycota</taxon>
        <taxon>Peronosporomycetes</taxon>
        <taxon>Peronosporales</taxon>
        <taxon>Peronosporaceae</taxon>
        <taxon>Phytophthora</taxon>
    </lineage>
</organism>
<protein>
    <recommendedName>
        <fullName evidence="5">Secreted RxLR effector peptide protein</fullName>
    </recommendedName>
</protein>
<evidence type="ECO:0008006" key="5">
    <source>
        <dbReference type="Google" id="ProtNLM"/>
    </source>
</evidence>
<accession>A0A833S8E1</accession>
<sequence>MKTFSVVLASILSALTMATYVPVHAAPPVYFGGHPKYVNAEGRVLMDGGGMGGDDDIGDDIGDAGGIGAGGLGGLGGMGGIGGGMGGVGDMGGADGFRALRGVDDALEDDGIAMNGNDEVVVAGGRTVVRGGAVVARPGPRRWYY</sequence>
<evidence type="ECO:0000313" key="3">
    <source>
        <dbReference type="EMBL" id="KAF4127955.1"/>
    </source>
</evidence>
<dbReference type="EMBL" id="WSZM01000097">
    <property type="protein sequence ID" value="KAF4042762.1"/>
    <property type="molecule type" value="Genomic_DNA"/>
</dbReference>
<feature type="chain" id="PRO_5036239581" description="Secreted RxLR effector peptide protein" evidence="1">
    <location>
        <begin position="26"/>
        <end position="145"/>
    </location>
</feature>
<evidence type="ECO:0000313" key="4">
    <source>
        <dbReference type="Proteomes" id="UP000602510"/>
    </source>
</evidence>
<comment type="caution">
    <text evidence="2">The sequence shown here is derived from an EMBL/GenBank/DDBJ whole genome shotgun (WGS) entry which is preliminary data.</text>
</comment>